<dbReference type="PANTHER" id="PTHR42060:SF1">
    <property type="entry name" value="NHL REPEAT-CONTAINING PROTEIN"/>
    <property type="match status" value="1"/>
</dbReference>
<accession>A0A6A6U4W6</accession>
<keyword evidence="1" id="KW-0732">Signal</keyword>
<dbReference type="AlphaFoldDB" id="A0A6A6U4W6"/>
<keyword evidence="3" id="KW-1185">Reference proteome</keyword>
<dbReference type="InterPro" id="IPR052998">
    <property type="entry name" value="Hetero-Diels-Alderase-like"/>
</dbReference>
<feature type="chain" id="PRO_5025665380" description="Six-bladed beta-propeller-like protein" evidence="1">
    <location>
        <begin position="19"/>
        <end position="325"/>
    </location>
</feature>
<gene>
    <name evidence="2" type="ORF">BT63DRAFT_426208</name>
</gene>
<evidence type="ECO:0000313" key="3">
    <source>
        <dbReference type="Proteomes" id="UP000799302"/>
    </source>
</evidence>
<feature type="signal peptide" evidence="1">
    <location>
        <begin position="1"/>
        <end position="18"/>
    </location>
</feature>
<sequence length="325" mass="34870">MKFSIISIAWFIALPVTASPTSPYRQAASRTIFQLSQNGTWFENLAIQQNGLILATRADAGELWRINPKEGTGQNIFNFTGTDSSLGITEISQDIFAVISGNVDLSAGSVTPGSFLIWKVDTSKGGPPTISTLAKISDAVFPNGATTFDDDTLLFVDTIKGVIWKVDISTGEYSIALSDATMLPNGKTPPGINGVKVWKNYVYYTSSTQQLFCRIPVDKNVSATGPVEILAKGFFQDDFILTPWGQPYIATNVNNTIVTVNENGEVKVVAGSNSSLALAGSTAIQFDPSDRSYKTLYVTTTGGLKAPVNGTIVEPAKIVEVTLKY</sequence>
<proteinExistence type="predicted"/>
<dbReference type="SUPFAM" id="SSF63829">
    <property type="entry name" value="Calcium-dependent phosphotriesterase"/>
    <property type="match status" value="1"/>
</dbReference>
<evidence type="ECO:0008006" key="4">
    <source>
        <dbReference type="Google" id="ProtNLM"/>
    </source>
</evidence>
<dbReference type="Gene3D" id="2.120.10.30">
    <property type="entry name" value="TolB, C-terminal domain"/>
    <property type="match status" value="1"/>
</dbReference>
<dbReference type="InterPro" id="IPR011042">
    <property type="entry name" value="6-blade_b-propeller_TolB-like"/>
</dbReference>
<protein>
    <recommendedName>
        <fullName evidence="4">Six-bladed beta-propeller-like protein</fullName>
    </recommendedName>
</protein>
<organism evidence="2 3">
    <name type="scientific">Microthyrium microscopicum</name>
    <dbReference type="NCBI Taxonomy" id="703497"/>
    <lineage>
        <taxon>Eukaryota</taxon>
        <taxon>Fungi</taxon>
        <taxon>Dikarya</taxon>
        <taxon>Ascomycota</taxon>
        <taxon>Pezizomycotina</taxon>
        <taxon>Dothideomycetes</taxon>
        <taxon>Dothideomycetes incertae sedis</taxon>
        <taxon>Microthyriales</taxon>
        <taxon>Microthyriaceae</taxon>
        <taxon>Microthyrium</taxon>
    </lineage>
</organism>
<name>A0A6A6U4W6_9PEZI</name>
<dbReference type="EMBL" id="MU004237">
    <property type="protein sequence ID" value="KAF2667315.1"/>
    <property type="molecule type" value="Genomic_DNA"/>
</dbReference>
<reference evidence="2" key="1">
    <citation type="journal article" date="2020" name="Stud. Mycol.">
        <title>101 Dothideomycetes genomes: a test case for predicting lifestyles and emergence of pathogens.</title>
        <authorList>
            <person name="Haridas S."/>
            <person name="Albert R."/>
            <person name="Binder M."/>
            <person name="Bloem J."/>
            <person name="Labutti K."/>
            <person name="Salamov A."/>
            <person name="Andreopoulos B."/>
            <person name="Baker S."/>
            <person name="Barry K."/>
            <person name="Bills G."/>
            <person name="Bluhm B."/>
            <person name="Cannon C."/>
            <person name="Castanera R."/>
            <person name="Culley D."/>
            <person name="Daum C."/>
            <person name="Ezra D."/>
            <person name="Gonzalez J."/>
            <person name="Henrissat B."/>
            <person name="Kuo A."/>
            <person name="Liang C."/>
            <person name="Lipzen A."/>
            <person name="Lutzoni F."/>
            <person name="Magnuson J."/>
            <person name="Mondo S."/>
            <person name="Nolan M."/>
            <person name="Ohm R."/>
            <person name="Pangilinan J."/>
            <person name="Park H.-J."/>
            <person name="Ramirez L."/>
            <person name="Alfaro M."/>
            <person name="Sun H."/>
            <person name="Tritt A."/>
            <person name="Yoshinaga Y."/>
            <person name="Zwiers L.-H."/>
            <person name="Turgeon B."/>
            <person name="Goodwin S."/>
            <person name="Spatafora J."/>
            <person name="Crous P."/>
            <person name="Grigoriev I."/>
        </authorList>
    </citation>
    <scope>NUCLEOTIDE SEQUENCE</scope>
    <source>
        <strain evidence="2">CBS 115976</strain>
    </source>
</reference>
<dbReference type="Proteomes" id="UP000799302">
    <property type="component" value="Unassembled WGS sequence"/>
</dbReference>
<dbReference type="OrthoDB" id="9977941at2759"/>
<evidence type="ECO:0000256" key="1">
    <source>
        <dbReference type="SAM" id="SignalP"/>
    </source>
</evidence>
<dbReference type="PANTHER" id="PTHR42060">
    <property type="entry name" value="NHL REPEAT-CONTAINING PROTEIN-RELATED"/>
    <property type="match status" value="1"/>
</dbReference>
<evidence type="ECO:0000313" key="2">
    <source>
        <dbReference type="EMBL" id="KAF2667315.1"/>
    </source>
</evidence>